<dbReference type="InterPro" id="IPR008797">
    <property type="entry name" value="PSII_PsbQ"/>
</dbReference>
<evidence type="ECO:0008006" key="9">
    <source>
        <dbReference type="Google" id="ProtNLM"/>
    </source>
</evidence>
<keyword evidence="5" id="KW-0793">Thylakoid</keyword>
<dbReference type="AlphaFoldDB" id="A0A6V7P321"/>
<keyword evidence="4" id="KW-0809">Transit peptide</keyword>
<organism evidence="8">
    <name type="scientific">Ananas comosus var. bracteatus</name>
    <name type="common">red pineapple</name>
    <dbReference type="NCBI Taxonomy" id="296719"/>
    <lineage>
        <taxon>Eukaryota</taxon>
        <taxon>Viridiplantae</taxon>
        <taxon>Streptophyta</taxon>
        <taxon>Embryophyta</taxon>
        <taxon>Tracheophyta</taxon>
        <taxon>Spermatophyta</taxon>
        <taxon>Magnoliopsida</taxon>
        <taxon>Liliopsida</taxon>
        <taxon>Poales</taxon>
        <taxon>Bromeliaceae</taxon>
        <taxon>Bromelioideae</taxon>
        <taxon>Ananas</taxon>
    </lineage>
</organism>
<dbReference type="Pfam" id="PF05757">
    <property type="entry name" value="PsbQ"/>
    <property type="match status" value="1"/>
</dbReference>
<dbReference type="GO" id="GO:0009654">
    <property type="term" value="C:photosystem II oxygen evolving complex"/>
    <property type="evidence" value="ECO:0007669"/>
    <property type="project" value="InterPro"/>
</dbReference>
<dbReference type="EMBL" id="LR862144">
    <property type="protein sequence ID" value="CAD1825231.1"/>
    <property type="molecule type" value="Genomic_DNA"/>
</dbReference>
<dbReference type="GO" id="GO:0005509">
    <property type="term" value="F:calcium ion binding"/>
    <property type="evidence" value="ECO:0007669"/>
    <property type="project" value="InterPro"/>
</dbReference>
<keyword evidence="6" id="KW-0472">Membrane</keyword>
<dbReference type="PANTHER" id="PTHR33399">
    <property type="entry name" value="OXYGEN-EVOLVING ENHANCER PROTEIN 3-1, CHLOROPLASTIC"/>
    <property type="match status" value="1"/>
</dbReference>
<name>A0A6V7P321_ANACO</name>
<dbReference type="PANTHER" id="PTHR33399:SF5">
    <property type="entry name" value="PHOTOSYNTHETIC NDH SUBUNIT OF LUMENAL LOCATION 2, CHLOROPLASTIC"/>
    <property type="match status" value="1"/>
</dbReference>
<accession>A0A6V7P321</accession>
<dbReference type="InterPro" id="IPR054099">
    <property type="entry name" value="PSII_PsbQ_pln"/>
</dbReference>
<evidence type="ECO:0000256" key="3">
    <source>
        <dbReference type="ARBA" id="ARBA00022640"/>
    </source>
</evidence>
<comment type="similarity">
    <text evidence="7">Belongs to the PsbQ family.</text>
</comment>
<protein>
    <recommendedName>
        <fullName evidence="9">Photosynthetic NDH subunit of lumenal location 2, chloroplastic</fullName>
    </recommendedName>
</protein>
<evidence type="ECO:0000256" key="6">
    <source>
        <dbReference type="ARBA" id="ARBA00023136"/>
    </source>
</evidence>
<dbReference type="GO" id="GO:0009767">
    <property type="term" value="P:photosynthetic electron transport chain"/>
    <property type="evidence" value="ECO:0007669"/>
    <property type="project" value="TreeGrafter"/>
</dbReference>
<comment type="subcellular location">
    <subcellularLocation>
        <location evidence="1">Plastid</location>
        <location evidence="1">Chloroplast thylakoid membrane</location>
    </subcellularLocation>
</comment>
<evidence type="ECO:0000256" key="2">
    <source>
        <dbReference type="ARBA" id="ARBA00022528"/>
    </source>
</evidence>
<dbReference type="GO" id="GO:0009535">
    <property type="term" value="C:chloroplast thylakoid membrane"/>
    <property type="evidence" value="ECO:0007669"/>
    <property type="project" value="UniProtKB-SubCell"/>
</dbReference>
<evidence type="ECO:0000256" key="7">
    <source>
        <dbReference type="ARBA" id="ARBA00035649"/>
    </source>
</evidence>
<evidence type="ECO:0000256" key="5">
    <source>
        <dbReference type="ARBA" id="ARBA00023078"/>
    </source>
</evidence>
<dbReference type="GO" id="GO:0019898">
    <property type="term" value="C:extrinsic component of membrane"/>
    <property type="evidence" value="ECO:0007669"/>
    <property type="project" value="InterPro"/>
</dbReference>
<gene>
    <name evidence="8" type="ORF">CB5_LOCUS8442</name>
</gene>
<sequence length="218" mass="23909">MLNLRAHTHHPPPVYYSPLPPFPLSNGDFCQTPYPLPRLTLLLLLLPGHRRSSGDRAPSPGAGPGPARASRRWAVASTVLGAAAAPRAAAGGAAPAEAAEMAWGTRSFIKEKYFQPGLSPEEAAARIRHTAEGLRDMRHMLDTMSWRYVLFYVRLKAAYLDADLKNALATVPRGAGPPTSKPPTRSSTTCPSWIDMYVLQKCMNHISTMRRLSNHWMS</sequence>
<reference evidence="8" key="1">
    <citation type="submission" date="2020-07" db="EMBL/GenBank/DDBJ databases">
        <authorList>
            <person name="Lin J."/>
        </authorList>
    </citation>
    <scope>NUCLEOTIDE SEQUENCE</scope>
</reference>
<proteinExistence type="inferred from homology"/>
<evidence type="ECO:0000256" key="1">
    <source>
        <dbReference type="ARBA" id="ARBA00004334"/>
    </source>
</evidence>
<evidence type="ECO:0000256" key="4">
    <source>
        <dbReference type="ARBA" id="ARBA00022946"/>
    </source>
</evidence>
<evidence type="ECO:0000313" key="8">
    <source>
        <dbReference type="EMBL" id="CAD1825231.1"/>
    </source>
</evidence>
<dbReference type="Gene3D" id="1.20.120.290">
    <property type="entry name" value="Oxygen-evolving enhancer protein 3 (PsbQ), four-helix up-down bundle"/>
    <property type="match status" value="1"/>
</dbReference>
<keyword evidence="2" id="KW-0150">Chloroplast</keyword>
<dbReference type="InterPro" id="IPR023222">
    <property type="entry name" value="PsbQ-like_dom_sf"/>
</dbReference>
<keyword evidence="3" id="KW-0934">Plastid</keyword>
<dbReference type="SUPFAM" id="SSF101112">
    <property type="entry name" value="Oxygen-evolving enhancer protein 3"/>
    <property type="match status" value="1"/>
</dbReference>